<organism evidence="1 2">
    <name type="scientific">Spirosoma profusum</name>
    <dbReference type="NCBI Taxonomy" id="2771354"/>
    <lineage>
        <taxon>Bacteria</taxon>
        <taxon>Pseudomonadati</taxon>
        <taxon>Bacteroidota</taxon>
        <taxon>Cytophagia</taxon>
        <taxon>Cytophagales</taxon>
        <taxon>Cytophagaceae</taxon>
        <taxon>Spirosoma</taxon>
    </lineage>
</organism>
<proteinExistence type="predicted"/>
<name>A0A927AUX0_9BACT</name>
<accession>A0A927AUX0</accession>
<comment type="caution">
    <text evidence="1">The sequence shown here is derived from an EMBL/GenBank/DDBJ whole genome shotgun (WGS) entry which is preliminary data.</text>
</comment>
<evidence type="ECO:0000313" key="2">
    <source>
        <dbReference type="Proteomes" id="UP000598820"/>
    </source>
</evidence>
<dbReference type="RefSeq" id="WP_190891790.1">
    <property type="nucleotide sequence ID" value="NZ_JACWZY010000038.1"/>
</dbReference>
<keyword evidence="2" id="KW-1185">Reference proteome</keyword>
<sequence length="582" mass="67786">MDNRIIIREYLEGLKEDQELDAIFPLLLMAKGFRLLATPARAKGQSQYGKDVVAIGKEGDTVFRFYFELKGGADRHIDQQTYFSNDGIRMSLLEAKDTPFRDVGVPAFDKLPVKYVLVHNGEIKENIRQTFDGFIAQTFPNGNFERWDLNWLTEQFDLFLFNEHLIPNQADSRLFRRVLLLIDTPDYNLSDFKELVINLLGRMPMPDQKRQFKSAWATLVLLAQIVWHKCRQNNNLYPAKDALTFLLLSAWAWVLRNKLETKTRILKEFRRLVRLHFEFLREYIQKTAEIAALPEGLFSEGGGPFEAIGYPLRSFEYLGTLAYYFEASHYYPNFDKSVDSSRKAHLEHWHKSYLTKLVKANTACHRPILDAHSIPILATILYVIKSEEFTANDRKFLNDFLFKNLESIIVIKRVADRFPSLSLHLDPLVEFVATGSRPFNYSDSSSLLLPMLLEMIAHLKSEAVWNMIQPAIKEYDIDMQAAYPLVKEYDIEQLLFEQHLDEEFFVETSLEFPQTIEEYTEVIKEKYEQPIVYRTDLAGFPFLRTLAHLYYHSEFFPADWRSIMVEEGMLPSTLQTGQPLAS</sequence>
<dbReference type="EMBL" id="JACWZY010000038">
    <property type="protein sequence ID" value="MBD2704870.1"/>
    <property type="molecule type" value="Genomic_DNA"/>
</dbReference>
<protein>
    <submittedName>
        <fullName evidence="1">Uncharacterized protein</fullName>
    </submittedName>
</protein>
<dbReference type="Proteomes" id="UP000598820">
    <property type="component" value="Unassembled WGS sequence"/>
</dbReference>
<evidence type="ECO:0000313" key="1">
    <source>
        <dbReference type="EMBL" id="MBD2704870.1"/>
    </source>
</evidence>
<dbReference type="AlphaFoldDB" id="A0A927AUX0"/>
<reference evidence="1" key="1">
    <citation type="submission" date="2020-09" db="EMBL/GenBank/DDBJ databases">
        <authorList>
            <person name="Kim M.K."/>
        </authorList>
    </citation>
    <scope>NUCLEOTIDE SEQUENCE</scope>
    <source>
        <strain evidence="1">BT702</strain>
    </source>
</reference>
<gene>
    <name evidence="1" type="ORF">IC229_29835</name>
</gene>